<reference evidence="1 2" key="1">
    <citation type="journal article" date="2016" name="Nat. Commun.">
        <title>Thousands of microbial genomes shed light on interconnected biogeochemical processes in an aquifer system.</title>
        <authorList>
            <person name="Anantharaman K."/>
            <person name="Brown C.T."/>
            <person name="Hug L.A."/>
            <person name="Sharon I."/>
            <person name="Castelle C.J."/>
            <person name="Probst A.J."/>
            <person name="Thomas B.C."/>
            <person name="Singh A."/>
            <person name="Wilkins M.J."/>
            <person name="Karaoz U."/>
            <person name="Brodie E.L."/>
            <person name="Williams K.H."/>
            <person name="Hubbard S.S."/>
            <person name="Banfield J.F."/>
        </authorList>
    </citation>
    <scope>NUCLEOTIDE SEQUENCE [LARGE SCALE GENOMIC DNA]</scope>
</reference>
<dbReference type="Proteomes" id="UP000177996">
    <property type="component" value="Unassembled WGS sequence"/>
</dbReference>
<dbReference type="AlphaFoldDB" id="A0A1G2D9X2"/>
<dbReference type="EMBL" id="MHLL01000016">
    <property type="protein sequence ID" value="OGZ09730.1"/>
    <property type="molecule type" value="Genomic_DNA"/>
</dbReference>
<evidence type="ECO:0000313" key="2">
    <source>
        <dbReference type="Proteomes" id="UP000177996"/>
    </source>
</evidence>
<name>A0A1G2D9X2_9BACT</name>
<comment type="caution">
    <text evidence="1">The sequence shown here is derived from an EMBL/GenBank/DDBJ whole genome shotgun (WGS) entry which is preliminary data.</text>
</comment>
<evidence type="ECO:0000313" key="1">
    <source>
        <dbReference type="EMBL" id="OGZ09730.1"/>
    </source>
</evidence>
<organism evidence="1 2">
    <name type="scientific">Candidatus Lloydbacteria bacterium RIFCSPHIGHO2_02_FULL_50_13</name>
    <dbReference type="NCBI Taxonomy" id="1798661"/>
    <lineage>
        <taxon>Bacteria</taxon>
        <taxon>Candidatus Lloydiibacteriota</taxon>
    </lineage>
</organism>
<protein>
    <submittedName>
        <fullName evidence="1">Uncharacterized protein</fullName>
    </submittedName>
</protein>
<sequence length="933" mass="97284">MTMTRSKIAFPASHYAKRMILGTLLLLATFLPTSAFASSVLDVANAIKALQPSMQTSLLSADPVDGATFLNNPTLQTFSNLNSTVLSAVFNNPSISTLVPTLDANVLPSLSGGTLNNTLTNLTAPILQSFQSQAFSLVPSGTLSGVLANVSPNILTNLGESLLTGVNPGTLTTVLSSPLLTDAIRSALPTELFVQLSSGQLSGLLNNFLADPSLAGVLGSLSSNLLTGAMDPNILTNAIKLIDPSLIPLLPGTLFANVSLSGLTSIFENIPTNISSLFTSEFFSALPTETMSGLLSDLSTSVTGILGGDLLSAFTSEGIADILSGMDFDALAGLTDVFENLSAETFSDLLGGNLLSADVIEGLGGALFEGIDAGTLAGTFEALGVDGIAALSGDLATSLFSSMDTSVLSGALSAVTGGLTGALGSAVTGMLPAGIANLIPGFGGIGLFVPVFDVALVPAFKSYSNAFNKYASNMDKIIATGPDSLRNIIAGGNPKGVAKEYCNLRDANDSAWAWAKDSSWGLAVASSSGKLPATIPEGGTIGAPWTEYVRIIGQGEGGAAGTGNDSGSIRCILTALVGYQKTALYVQFHSLLKQYISDAQQQQLSNQLLNKINAANLSWAREGEKVSSGGVESTEPVYVLNSDQSQYARNTRNIETVVGQAAAQAGDPSGSFELCASYSLDIATQVAQNLRQETDDRRSFTTEATKCTLTAGDGGPFASVEDIDDYMEDPNTAKGPGAIAMLGYAMNNPQDMPLTAFTIVKNEAYARLQEDKERYQRELLGSGFQPTQKCSGTSSDPYCDPALTINVSSVAQNQATVVSAVESGKEQIANSDFLDTTSADAAEDLSTEANTESEGVYGYDTTGLASTQTGVNRLIQELYDIILYSYFDLNGDQEEWAAAALLSIYDGMIFDDTQPRVAVPTNKNSLEAEYVDY</sequence>
<accession>A0A1G2D9X2</accession>
<gene>
    <name evidence="1" type="ORF">A3D65_05380</name>
</gene>
<proteinExistence type="predicted"/>
<dbReference type="STRING" id="1798661.A3D65_05380"/>